<feature type="compositionally biased region" description="Polar residues" evidence="1">
    <location>
        <begin position="28"/>
        <end position="37"/>
    </location>
</feature>
<dbReference type="Proteomes" id="UP000231655">
    <property type="component" value="Unassembled WGS sequence"/>
</dbReference>
<protein>
    <submittedName>
        <fullName evidence="3">Uncharacterized protein</fullName>
    </submittedName>
</protein>
<keyword evidence="5" id="KW-1185">Reference proteome</keyword>
<accession>A0A285JNC9</accession>
<evidence type="ECO:0000313" key="3">
    <source>
        <dbReference type="EMBL" id="SNY60836.1"/>
    </source>
</evidence>
<feature type="region of interest" description="Disordered" evidence="1">
    <location>
        <begin position="22"/>
        <end position="60"/>
    </location>
</feature>
<evidence type="ECO:0000313" key="2">
    <source>
        <dbReference type="EMBL" id="PJE26503.1"/>
    </source>
</evidence>
<name>A0A285JNC9_9RHOB</name>
<proteinExistence type="predicted"/>
<dbReference type="Proteomes" id="UP000231702">
    <property type="component" value="Unassembled WGS sequence"/>
</dbReference>
<evidence type="ECO:0000313" key="5">
    <source>
        <dbReference type="Proteomes" id="UP000231702"/>
    </source>
</evidence>
<gene>
    <name evidence="2" type="ORF">CVM39_17490</name>
    <name evidence="3" type="ORF">SAMN06297129_3984</name>
</gene>
<dbReference type="EMBL" id="OBEA01000012">
    <property type="protein sequence ID" value="SNY60836.1"/>
    <property type="molecule type" value="Genomic_DNA"/>
</dbReference>
<reference evidence="2 5" key="2">
    <citation type="journal article" date="2018" name="Int. J. Syst. Evol. Microbiol.">
        <title>Pseudooceanicola lipolyticus sp. nov., a marine alphaproteobacterium, reclassification of Oceanicola flagellatus as Pseudooceanicola flagellatus comb. nov. and emended description of the genus Pseudooceanicola.</title>
        <authorList>
            <person name="Huang M.-M."/>
            <person name="Guo L.-L."/>
            <person name="Wu Y.-H."/>
            <person name="Lai Q.-L."/>
            <person name="Shao Z.-Z."/>
            <person name="Wang C.-S."/>
            <person name="Wu M."/>
            <person name="Xu X.-W."/>
        </authorList>
    </citation>
    <scope>NUCLEOTIDE SEQUENCE [LARGE SCALE GENOMIC DNA]</scope>
    <source>
        <strain evidence="2 5">Ar-45</strain>
    </source>
</reference>
<dbReference type="AlphaFoldDB" id="A0A285JNC9"/>
<feature type="compositionally biased region" description="Basic and acidic residues" evidence="1">
    <location>
        <begin position="47"/>
        <end position="60"/>
    </location>
</feature>
<evidence type="ECO:0000313" key="4">
    <source>
        <dbReference type="Proteomes" id="UP000231655"/>
    </source>
</evidence>
<sequence length="60" mass="6639">MTRRRALIEPETMRFYRALTPTGWATYDSDTGASRASTPGEAAVAEDQARPKTKPQEPEA</sequence>
<evidence type="ECO:0000256" key="1">
    <source>
        <dbReference type="SAM" id="MobiDB-lite"/>
    </source>
</evidence>
<organism evidence="3 4">
    <name type="scientific">Pseudooceanicola antarcticus</name>
    <dbReference type="NCBI Taxonomy" id="1247613"/>
    <lineage>
        <taxon>Bacteria</taxon>
        <taxon>Pseudomonadati</taxon>
        <taxon>Pseudomonadota</taxon>
        <taxon>Alphaproteobacteria</taxon>
        <taxon>Rhodobacterales</taxon>
        <taxon>Paracoccaceae</taxon>
        <taxon>Pseudooceanicola</taxon>
    </lineage>
</organism>
<dbReference type="EMBL" id="PGTD01000021">
    <property type="protein sequence ID" value="PJE26503.1"/>
    <property type="molecule type" value="Genomic_DNA"/>
</dbReference>
<dbReference type="OrthoDB" id="9932547at2"/>
<reference evidence="3 4" key="1">
    <citation type="submission" date="2017-09" db="EMBL/GenBank/DDBJ databases">
        <authorList>
            <person name="Ehlers B."/>
            <person name="Leendertz F.H."/>
        </authorList>
    </citation>
    <scope>NUCLEOTIDE SEQUENCE [LARGE SCALE GENOMIC DNA]</scope>
    <source>
        <strain evidence="3 4">CGMCC 1.12662</strain>
    </source>
</reference>
<dbReference type="RefSeq" id="WP_097147559.1">
    <property type="nucleotide sequence ID" value="NZ_OBEA01000012.1"/>
</dbReference>